<reference evidence="2" key="1">
    <citation type="journal article" date="2017" name="PeerJ">
        <title>Whole genome sequencing of Rhodotorula mucilaginosa isolated from the chewing stick (Distemonanthus benthamianus): insights into Rhodotorula phylogeny, mitogenome dynamics and carotenoid biosynthesis.</title>
        <authorList>
            <person name="Gan H.M."/>
            <person name="Thomas B.N."/>
            <person name="Cavanaugh N.T."/>
            <person name="Morales G.H."/>
            <person name="Mayers A.N."/>
            <person name="Savka M.A."/>
            <person name="Hudson A.O."/>
        </authorList>
    </citation>
    <scope>NUCLEOTIDE SEQUENCE</scope>
    <source>
        <strain evidence="2">RIT389</strain>
    </source>
</reference>
<name>A0A2D2LYU7_RHOMI</name>
<accession>A0A2D2LYU7</accession>
<dbReference type="Gene3D" id="3.40.1440.10">
    <property type="entry name" value="GIY-YIG endonuclease"/>
    <property type="match status" value="1"/>
</dbReference>
<dbReference type="RefSeq" id="YP_009443038.1">
    <property type="nucleotide sequence ID" value="NC_036340.1"/>
</dbReference>
<keyword evidence="2" id="KW-0496">Mitochondrion</keyword>
<gene>
    <name evidence="2" type="primary">orf479</name>
</gene>
<organism evidence="2">
    <name type="scientific">Rhodotorula mucilaginosa</name>
    <name type="common">Yeast</name>
    <name type="synonym">Rhodotorula rubra</name>
    <dbReference type="NCBI Taxonomy" id="5537"/>
    <lineage>
        <taxon>Eukaryota</taxon>
        <taxon>Fungi</taxon>
        <taxon>Dikarya</taxon>
        <taxon>Basidiomycota</taxon>
        <taxon>Pucciniomycotina</taxon>
        <taxon>Microbotryomycetes</taxon>
        <taxon>Sporidiobolales</taxon>
        <taxon>Sporidiobolaceae</taxon>
        <taxon>Rhodotorula</taxon>
    </lineage>
</organism>
<dbReference type="SUPFAM" id="SSF82771">
    <property type="entry name" value="GIY-YIG endonuclease"/>
    <property type="match status" value="1"/>
</dbReference>
<dbReference type="Pfam" id="PF07453">
    <property type="entry name" value="NUMOD1"/>
    <property type="match status" value="1"/>
</dbReference>
<dbReference type="GeneID" id="35092721"/>
<keyword evidence="2" id="KW-0540">Nuclease</keyword>
<evidence type="ECO:0000313" key="2">
    <source>
        <dbReference type="EMBL" id="ATR80236.1"/>
    </source>
</evidence>
<dbReference type="InterPro" id="IPR035901">
    <property type="entry name" value="GIY-YIG_endonuc_sf"/>
</dbReference>
<dbReference type="GO" id="GO:0004519">
    <property type="term" value="F:endonuclease activity"/>
    <property type="evidence" value="ECO:0007669"/>
    <property type="project" value="UniProtKB-KW"/>
</dbReference>
<feature type="domain" description="Nuclease-associated modular DNA-binding 1" evidence="1">
    <location>
        <begin position="247"/>
        <end position="280"/>
    </location>
</feature>
<keyword evidence="2" id="KW-0378">Hydrolase</keyword>
<dbReference type="InterPro" id="IPR010896">
    <property type="entry name" value="NUMOD1"/>
</dbReference>
<evidence type="ECO:0000259" key="1">
    <source>
        <dbReference type="Pfam" id="PF07453"/>
    </source>
</evidence>
<keyword evidence="2" id="KW-0255">Endonuclease</keyword>
<geneLocation type="mitochondrion" evidence="2"/>
<dbReference type="EMBL" id="MF694646">
    <property type="protein sequence ID" value="ATR80236.1"/>
    <property type="molecule type" value="Genomic_DNA"/>
</dbReference>
<sequence>MSFTALVPTNPSVEQKAMGNTHYIPWHITSAIEKAQATLTTFYDWVPQGTPHREFLDNHCVHLIKPAPHLNNMEHTGIPTHLFSKEYLLASDKLIDCAVLRSKTEVPDQGMIYAFINKETNRMYVGSSINMTSRLHTYIHSWETSRQRFLEEMRTTGGGFDNYLFVPNYEVPNYQLLFESLYPDVPQDPKMRYVLARFTEYHCRILEQAVIYYAKPEINDLSTTVSFTFPNVNIDTYTPNALDRAHPISVFTSDGQLYNKYESINIAKRALGISEQSLIWARNRADYLIYCPNPGQELRIFDHVINDVLQAPLNSHQKLMPISGVSLDTIPMGEIHAILDNKSDLYGVYDSCTQFAQDHDINSWQAYRYLNLNKSIPILGGSILVYLCCNPAYRQQMLDVQDKRTWPVVSIDTKQDNLVRYHDNPAAARIELSHLVGITDLKPTRNFTKDYITGTKRAGVIKFRRRFQLMWLKDYDPNV</sequence>
<proteinExistence type="predicted"/>
<dbReference type="AlphaFoldDB" id="A0A2D2LYU7"/>
<protein>
    <submittedName>
        <fullName evidence="2">Putative GIY-YIG endonuclease</fullName>
    </submittedName>
</protein>